<protein>
    <submittedName>
        <fullName evidence="1">Core-2/I-branching beta-1,6-N-acetylglucosaminyltransferase family protein</fullName>
    </submittedName>
</protein>
<dbReference type="Proteomes" id="UP001164539">
    <property type="component" value="Chromosome 10"/>
</dbReference>
<dbReference type="EMBL" id="CM051403">
    <property type="protein sequence ID" value="KAJ4709261.1"/>
    <property type="molecule type" value="Genomic_DNA"/>
</dbReference>
<gene>
    <name evidence="1" type="ORF">OWV82_019078</name>
</gene>
<name>A0ACC1XDQ8_MELAZ</name>
<sequence length="306" mass="36109">MANMQVFSRPRRRSSLKRQVWIIVSFFCFFLVFAYTLPPEKYNFCWNMFSTSCKSAFPVPTFSVKENSDQEMASRVVTREILNPVHYSKNPKIAFMFLIKDSLPFETLWDKFFYVSWGRISIVDAERRLLANALKDRDNLHFVLLSESCIPLHNFDYAYDYLINANLSFIDCYEDVGPHGNGRYSEKMLPEIQLKDFRKGTQWFTMKRQHAVIVVADNLYYSKFRDHCQRRGEGSINCISDEHYLPTFLRLIDPRGIANRSVTHVDWSERKWHPKSYTADDVSYQLLNNISSIEQIELQLSDHEVN</sequence>
<evidence type="ECO:0000313" key="2">
    <source>
        <dbReference type="Proteomes" id="UP001164539"/>
    </source>
</evidence>
<accession>A0ACC1XDQ8</accession>
<proteinExistence type="predicted"/>
<reference evidence="1 2" key="1">
    <citation type="journal article" date="2023" name="Science">
        <title>Complex scaffold remodeling in plant triterpene biosynthesis.</title>
        <authorList>
            <person name="De La Pena R."/>
            <person name="Hodgson H."/>
            <person name="Liu J.C."/>
            <person name="Stephenson M.J."/>
            <person name="Martin A.C."/>
            <person name="Owen C."/>
            <person name="Harkess A."/>
            <person name="Leebens-Mack J."/>
            <person name="Jimenez L.E."/>
            <person name="Osbourn A."/>
            <person name="Sattely E.S."/>
        </authorList>
    </citation>
    <scope>NUCLEOTIDE SEQUENCE [LARGE SCALE GENOMIC DNA]</scope>
    <source>
        <strain evidence="2">cv. JPN11</strain>
        <tissue evidence="1">Leaf</tissue>
    </source>
</reference>
<evidence type="ECO:0000313" key="1">
    <source>
        <dbReference type="EMBL" id="KAJ4709261.1"/>
    </source>
</evidence>
<keyword evidence="2" id="KW-1185">Reference proteome</keyword>
<organism evidence="1 2">
    <name type="scientific">Melia azedarach</name>
    <name type="common">Chinaberry tree</name>
    <dbReference type="NCBI Taxonomy" id="155640"/>
    <lineage>
        <taxon>Eukaryota</taxon>
        <taxon>Viridiplantae</taxon>
        <taxon>Streptophyta</taxon>
        <taxon>Embryophyta</taxon>
        <taxon>Tracheophyta</taxon>
        <taxon>Spermatophyta</taxon>
        <taxon>Magnoliopsida</taxon>
        <taxon>eudicotyledons</taxon>
        <taxon>Gunneridae</taxon>
        <taxon>Pentapetalae</taxon>
        <taxon>rosids</taxon>
        <taxon>malvids</taxon>
        <taxon>Sapindales</taxon>
        <taxon>Meliaceae</taxon>
        <taxon>Melia</taxon>
    </lineage>
</organism>
<comment type="caution">
    <text evidence="1">The sequence shown here is derived from an EMBL/GenBank/DDBJ whole genome shotgun (WGS) entry which is preliminary data.</text>
</comment>